<evidence type="ECO:0000256" key="2">
    <source>
        <dbReference type="ARBA" id="ARBA00022723"/>
    </source>
</evidence>
<dbReference type="OrthoDB" id="109980at2759"/>
<dbReference type="GO" id="GO:0003964">
    <property type="term" value="F:RNA-directed DNA polymerase activity"/>
    <property type="evidence" value="ECO:0007669"/>
    <property type="project" value="UniProtKB-KW"/>
</dbReference>
<dbReference type="GO" id="GO:0006310">
    <property type="term" value="P:DNA recombination"/>
    <property type="evidence" value="ECO:0007669"/>
    <property type="project" value="UniProtKB-KW"/>
</dbReference>
<sequence length="74" mass="8374">MTYLQNCTPMSSLKNRTPYASVKGVTPDVKTLQVWGCVCFAYVPEAVSKDKKLPARAIKCRFLGISEDTKRYRL</sequence>
<evidence type="ECO:0000256" key="5">
    <source>
        <dbReference type="ARBA" id="ARBA00022842"/>
    </source>
</evidence>
<dbReference type="InterPro" id="IPR039537">
    <property type="entry name" value="Retrotran_Ty1/copia-like"/>
</dbReference>
<dbReference type="InterPro" id="IPR057670">
    <property type="entry name" value="SH3_retrovirus"/>
</dbReference>
<keyword evidence="1" id="KW-0540">Nuclease</keyword>
<organism evidence="11 12">
    <name type="scientific">Phytophthora megakarya</name>
    <dbReference type="NCBI Taxonomy" id="4795"/>
    <lineage>
        <taxon>Eukaryota</taxon>
        <taxon>Sar</taxon>
        <taxon>Stramenopiles</taxon>
        <taxon>Oomycota</taxon>
        <taxon>Peronosporomycetes</taxon>
        <taxon>Peronosporales</taxon>
        <taxon>Peronosporaceae</taxon>
        <taxon>Phytophthora</taxon>
    </lineage>
</organism>
<keyword evidence="6" id="KW-0229">DNA integration</keyword>
<keyword evidence="3" id="KW-0255">Endonuclease</keyword>
<evidence type="ECO:0000256" key="1">
    <source>
        <dbReference type="ARBA" id="ARBA00022722"/>
    </source>
</evidence>
<evidence type="ECO:0000256" key="6">
    <source>
        <dbReference type="ARBA" id="ARBA00022908"/>
    </source>
</evidence>
<keyword evidence="9" id="KW-0233">DNA recombination</keyword>
<dbReference type="Proteomes" id="UP000198211">
    <property type="component" value="Unassembled WGS sequence"/>
</dbReference>
<evidence type="ECO:0000256" key="3">
    <source>
        <dbReference type="ARBA" id="ARBA00022759"/>
    </source>
</evidence>
<keyword evidence="4" id="KW-0378">Hydrolase</keyword>
<evidence type="ECO:0000256" key="4">
    <source>
        <dbReference type="ARBA" id="ARBA00022801"/>
    </source>
</evidence>
<gene>
    <name evidence="11" type="ORF">PHMEG_00019356</name>
</gene>
<accession>A0A225VS43</accession>
<dbReference type="PANTHER" id="PTHR42648">
    <property type="entry name" value="TRANSPOSASE, PUTATIVE-RELATED"/>
    <property type="match status" value="1"/>
</dbReference>
<dbReference type="AlphaFoldDB" id="A0A225VS43"/>
<dbReference type="EMBL" id="NBNE01003258">
    <property type="protein sequence ID" value="OWZ08145.1"/>
    <property type="molecule type" value="Genomic_DNA"/>
</dbReference>
<keyword evidence="8" id="KW-0239">DNA-directed DNA polymerase</keyword>
<keyword evidence="7" id="KW-0695">RNA-directed DNA polymerase</keyword>
<dbReference type="GO" id="GO:0046872">
    <property type="term" value="F:metal ion binding"/>
    <property type="evidence" value="ECO:0007669"/>
    <property type="project" value="UniProtKB-KW"/>
</dbReference>
<evidence type="ECO:0000256" key="7">
    <source>
        <dbReference type="ARBA" id="ARBA00022918"/>
    </source>
</evidence>
<proteinExistence type="predicted"/>
<dbReference type="GO" id="GO:0004519">
    <property type="term" value="F:endonuclease activity"/>
    <property type="evidence" value="ECO:0007669"/>
    <property type="project" value="UniProtKB-KW"/>
</dbReference>
<evidence type="ECO:0000259" key="10">
    <source>
        <dbReference type="Pfam" id="PF25597"/>
    </source>
</evidence>
<name>A0A225VS43_9STRA</name>
<dbReference type="PANTHER" id="PTHR42648:SF11">
    <property type="entry name" value="TRANSPOSON TY4-P GAG-POL POLYPROTEIN"/>
    <property type="match status" value="1"/>
</dbReference>
<keyword evidence="2" id="KW-0479">Metal-binding</keyword>
<dbReference type="GO" id="GO:0003887">
    <property type="term" value="F:DNA-directed DNA polymerase activity"/>
    <property type="evidence" value="ECO:0007669"/>
    <property type="project" value="UniProtKB-KW"/>
</dbReference>
<keyword evidence="8" id="KW-0808">Transferase</keyword>
<dbReference type="Pfam" id="PF25597">
    <property type="entry name" value="SH3_retrovirus"/>
    <property type="match status" value="1"/>
</dbReference>
<reference evidence="12" key="1">
    <citation type="submission" date="2017-03" db="EMBL/GenBank/DDBJ databases">
        <title>Phytopthora megakarya and P. palmivora, two closely related causual agents of cacao black pod achieved similar genome size and gene model numbers by different mechanisms.</title>
        <authorList>
            <person name="Ali S."/>
            <person name="Shao J."/>
            <person name="Larry D.J."/>
            <person name="Kronmiller B."/>
            <person name="Shen D."/>
            <person name="Strem M.D."/>
            <person name="Melnick R.L."/>
            <person name="Guiltinan M.J."/>
            <person name="Tyler B.M."/>
            <person name="Meinhardt L.W."/>
            <person name="Bailey B.A."/>
        </authorList>
    </citation>
    <scope>NUCLEOTIDE SEQUENCE [LARGE SCALE GENOMIC DNA]</scope>
    <source>
        <strain evidence="12">zdho120</strain>
    </source>
</reference>
<evidence type="ECO:0000313" key="11">
    <source>
        <dbReference type="EMBL" id="OWZ08145.1"/>
    </source>
</evidence>
<dbReference type="GO" id="GO:0015074">
    <property type="term" value="P:DNA integration"/>
    <property type="evidence" value="ECO:0007669"/>
    <property type="project" value="UniProtKB-KW"/>
</dbReference>
<keyword evidence="12" id="KW-1185">Reference proteome</keyword>
<comment type="caution">
    <text evidence="11">The sequence shown here is derived from an EMBL/GenBank/DDBJ whole genome shotgun (WGS) entry which is preliminary data.</text>
</comment>
<protein>
    <recommendedName>
        <fullName evidence="10">Retroviral polymerase SH3-like domain-containing protein</fullName>
    </recommendedName>
</protein>
<feature type="domain" description="Retroviral polymerase SH3-like" evidence="10">
    <location>
        <begin position="37"/>
        <end position="74"/>
    </location>
</feature>
<evidence type="ECO:0000256" key="8">
    <source>
        <dbReference type="ARBA" id="ARBA00022932"/>
    </source>
</evidence>
<keyword evidence="8" id="KW-0548">Nucleotidyltransferase</keyword>
<evidence type="ECO:0000313" key="12">
    <source>
        <dbReference type="Proteomes" id="UP000198211"/>
    </source>
</evidence>
<evidence type="ECO:0000256" key="9">
    <source>
        <dbReference type="ARBA" id="ARBA00023172"/>
    </source>
</evidence>
<keyword evidence="5" id="KW-0460">Magnesium</keyword>
<dbReference type="GO" id="GO:0016787">
    <property type="term" value="F:hydrolase activity"/>
    <property type="evidence" value="ECO:0007669"/>
    <property type="project" value="UniProtKB-KW"/>
</dbReference>